<dbReference type="InterPro" id="IPR011006">
    <property type="entry name" value="CheY-like_superfamily"/>
</dbReference>
<dbReference type="Pfam" id="PF00072">
    <property type="entry name" value="Response_reg"/>
    <property type="match status" value="1"/>
</dbReference>
<dbReference type="InterPro" id="IPR001789">
    <property type="entry name" value="Sig_transdc_resp-reg_receiver"/>
</dbReference>
<accession>A0A7V1PU26</accession>
<evidence type="ECO:0000313" key="3">
    <source>
        <dbReference type="EMBL" id="HED10273.1"/>
    </source>
</evidence>
<dbReference type="Proteomes" id="UP000886005">
    <property type="component" value="Unassembled WGS sequence"/>
</dbReference>
<dbReference type="EMBL" id="DRLD01000173">
    <property type="protein sequence ID" value="HED10273.1"/>
    <property type="molecule type" value="Genomic_DNA"/>
</dbReference>
<dbReference type="SUPFAM" id="SSF52172">
    <property type="entry name" value="CheY-like"/>
    <property type="match status" value="1"/>
</dbReference>
<name>A0A7V1PU26_CALAY</name>
<dbReference type="PROSITE" id="PS50110">
    <property type="entry name" value="RESPONSE_REGULATORY"/>
    <property type="match status" value="1"/>
</dbReference>
<proteinExistence type="predicted"/>
<evidence type="ECO:0000259" key="2">
    <source>
        <dbReference type="PROSITE" id="PS50110"/>
    </source>
</evidence>
<dbReference type="AlphaFoldDB" id="A0A7V1PU26"/>
<sequence>MFFVCYQGMKVLFAGNENLMIPVAEKLKTVDADNLSIKTSPADPLAILSDVLHMKPRLLVLDDYNLQDQATKLLRKIREVHPNIKIIFLTDNPDMQYGKSVASIGVDYYAIKPISDENIFKAICSIARITH</sequence>
<organism evidence="3">
    <name type="scientific">Caldithrix abyssi</name>
    <dbReference type="NCBI Taxonomy" id="187145"/>
    <lineage>
        <taxon>Bacteria</taxon>
        <taxon>Pseudomonadati</taxon>
        <taxon>Calditrichota</taxon>
        <taxon>Calditrichia</taxon>
        <taxon>Calditrichales</taxon>
        <taxon>Calditrichaceae</taxon>
        <taxon>Caldithrix</taxon>
    </lineage>
</organism>
<gene>
    <name evidence="3" type="ORF">ENJ10_06265</name>
</gene>
<dbReference type="Gene3D" id="3.40.50.2300">
    <property type="match status" value="1"/>
</dbReference>
<feature type="modified residue" description="4-aspartylphosphate" evidence="1">
    <location>
        <position position="62"/>
    </location>
</feature>
<dbReference type="GO" id="GO:0000160">
    <property type="term" value="P:phosphorelay signal transduction system"/>
    <property type="evidence" value="ECO:0007669"/>
    <property type="project" value="InterPro"/>
</dbReference>
<protein>
    <submittedName>
        <fullName evidence="3">Response regulator</fullName>
    </submittedName>
</protein>
<evidence type="ECO:0000256" key="1">
    <source>
        <dbReference type="PROSITE-ProRule" id="PRU00169"/>
    </source>
</evidence>
<feature type="domain" description="Response regulatory" evidence="2">
    <location>
        <begin position="10"/>
        <end position="127"/>
    </location>
</feature>
<keyword evidence="1" id="KW-0597">Phosphoprotein</keyword>
<dbReference type="CDD" id="cd00156">
    <property type="entry name" value="REC"/>
    <property type="match status" value="1"/>
</dbReference>
<reference evidence="3" key="1">
    <citation type="journal article" date="2020" name="mSystems">
        <title>Genome- and Community-Level Interaction Insights into Carbon Utilization and Element Cycling Functions of Hydrothermarchaeota in Hydrothermal Sediment.</title>
        <authorList>
            <person name="Zhou Z."/>
            <person name="Liu Y."/>
            <person name="Xu W."/>
            <person name="Pan J."/>
            <person name="Luo Z.H."/>
            <person name="Li M."/>
        </authorList>
    </citation>
    <scope>NUCLEOTIDE SEQUENCE [LARGE SCALE GENOMIC DNA]</scope>
    <source>
        <strain evidence="3">HyVt-456</strain>
    </source>
</reference>
<comment type="caution">
    <text evidence="3">The sequence shown here is derived from an EMBL/GenBank/DDBJ whole genome shotgun (WGS) entry which is preliminary data.</text>
</comment>